<dbReference type="PANTHER" id="PTHR31595:SF57">
    <property type="entry name" value="OS04G0481900 PROTEIN"/>
    <property type="match status" value="1"/>
</dbReference>
<feature type="transmembrane region" description="Helical" evidence="8">
    <location>
        <begin position="268"/>
        <end position="286"/>
    </location>
</feature>
<dbReference type="Proteomes" id="UP001215598">
    <property type="component" value="Unassembled WGS sequence"/>
</dbReference>
<feature type="transmembrane region" description="Helical" evidence="8">
    <location>
        <begin position="6"/>
        <end position="25"/>
    </location>
</feature>
<keyword evidence="6 8" id="KW-1133">Transmembrane helix</keyword>
<keyword evidence="11" id="KW-1185">Reference proteome</keyword>
<comment type="caution">
    <text evidence="10">The sequence shown here is derived from an EMBL/GenBank/DDBJ whole genome shotgun (WGS) entry which is preliminary data.</text>
</comment>
<dbReference type="EMBL" id="JARKIB010000013">
    <property type="protein sequence ID" value="KAJ7773448.1"/>
    <property type="molecule type" value="Genomic_DNA"/>
</dbReference>
<comment type="pathway">
    <text evidence="2">Secondary metabolite biosynthesis.</text>
</comment>
<organism evidence="10 11">
    <name type="scientific">Mycena metata</name>
    <dbReference type="NCBI Taxonomy" id="1033252"/>
    <lineage>
        <taxon>Eukaryota</taxon>
        <taxon>Fungi</taxon>
        <taxon>Dikarya</taxon>
        <taxon>Basidiomycota</taxon>
        <taxon>Agaricomycotina</taxon>
        <taxon>Agaricomycetes</taxon>
        <taxon>Agaricomycetidae</taxon>
        <taxon>Agaricales</taxon>
        <taxon>Marasmiineae</taxon>
        <taxon>Mycenaceae</taxon>
        <taxon>Mycena</taxon>
    </lineage>
</organism>
<comment type="similarity">
    <text evidence="3">Belongs to the wax synthase family.</text>
</comment>
<name>A0AAD7JWX2_9AGAR</name>
<evidence type="ECO:0000256" key="3">
    <source>
        <dbReference type="ARBA" id="ARBA00007282"/>
    </source>
</evidence>
<evidence type="ECO:0000313" key="10">
    <source>
        <dbReference type="EMBL" id="KAJ7773448.1"/>
    </source>
</evidence>
<evidence type="ECO:0000256" key="7">
    <source>
        <dbReference type="ARBA" id="ARBA00023136"/>
    </source>
</evidence>
<keyword evidence="7 8" id="KW-0472">Membrane</keyword>
<dbReference type="GO" id="GO:0008374">
    <property type="term" value="F:O-acyltransferase activity"/>
    <property type="evidence" value="ECO:0007669"/>
    <property type="project" value="InterPro"/>
</dbReference>
<evidence type="ECO:0000256" key="6">
    <source>
        <dbReference type="ARBA" id="ARBA00022989"/>
    </source>
</evidence>
<evidence type="ECO:0000256" key="2">
    <source>
        <dbReference type="ARBA" id="ARBA00005179"/>
    </source>
</evidence>
<feature type="transmembrane region" description="Helical" evidence="8">
    <location>
        <begin position="188"/>
        <end position="214"/>
    </location>
</feature>
<dbReference type="InterPro" id="IPR032805">
    <property type="entry name" value="Wax_synthase_dom"/>
</dbReference>
<comment type="subcellular location">
    <subcellularLocation>
        <location evidence="1">Membrane</location>
        <topology evidence="1">Multi-pass membrane protein</topology>
    </subcellularLocation>
</comment>
<evidence type="ECO:0000256" key="4">
    <source>
        <dbReference type="ARBA" id="ARBA00022679"/>
    </source>
</evidence>
<keyword evidence="5 8" id="KW-0812">Transmembrane</keyword>
<dbReference type="Pfam" id="PF13813">
    <property type="entry name" value="MBOAT_2"/>
    <property type="match status" value="1"/>
</dbReference>
<evidence type="ECO:0000313" key="11">
    <source>
        <dbReference type="Proteomes" id="UP001215598"/>
    </source>
</evidence>
<dbReference type="GO" id="GO:0016020">
    <property type="term" value="C:membrane"/>
    <property type="evidence" value="ECO:0007669"/>
    <property type="project" value="UniProtKB-SubCell"/>
</dbReference>
<protein>
    <submittedName>
        <fullName evidence="10">Membrane bound O-acyl transferase family-domain-containing protein</fullName>
    </submittedName>
</protein>
<evidence type="ECO:0000256" key="5">
    <source>
        <dbReference type="ARBA" id="ARBA00022692"/>
    </source>
</evidence>
<gene>
    <name evidence="10" type="ORF">B0H16DRAFT_1512386</name>
</gene>
<sequence length="380" mass="43110">MFTPYPFNPALWVALFVLYVLPLAVKPSPYRRLFFLPIIPLTVYALLCTTGTFRGDYSIGNVWLSYCCFASDYILITDVQRELRQVRVEPDSVPIENASLLRRLRWALDLFTSPRGIGWAHEPTNVLPPHPPPGTGRARFVAHRLLRTLQYWVVLDLCNLHMSTNNMFRVDGPDWTAVGWGWRTVAGAVYLVAGSSGIMMLASLLSAVSVACGLSNPEDWPPLFASPLEAWTIRRFWGRAWHQIMRRFLSTHGKFLARQMRLRPGSNASAYVQLYTAFVMSGWIHHQGEVMAFRHWRSGAFMFFLLQAVAITLEDFLIFLAKRAGLRAGSAARLAGYAWTCTWLAWSIPMWQVPLVRGGLYDKDAMPVSVLLGLWQEIGK</sequence>
<reference evidence="10" key="1">
    <citation type="submission" date="2023-03" db="EMBL/GenBank/DDBJ databases">
        <title>Massive genome expansion in bonnet fungi (Mycena s.s.) driven by repeated elements and novel gene families across ecological guilds.</title>
        <authorList>
            <consortium name="Lawrence Berkeley National Laboratory"/>
            <person name="Harder C.B."/>
            <person name="Miyauchi S."/>
            <person name="Viragh M."/>
            <person name="Kuo A."/>
            <person name="Thoen E."/>
            <person name="Andreopoulos B."/>
            <person name="Lu D."/>
            <person name="Skrede I."/>
            <person name="Drula E."/>
            <person name="Henrissat B."/>
            <person name="Morin E."/>
            <person name="Kohler A."/>
            <person name="Barry K."/>
            <person name="LaButti K."/>
            <person name="Morin E."/>
            <person name="Salamov A."/>
            <person name="Lipzen A."/>
            <person name="Mereny Z."/>
            <person name="Hegedus B."/>
            <person name="Baldrian P."/>
            <person name="Stursova M."/>
            <person name="Weitz H."/>
            <person name="Taylor A."/>
            <person name="Grigoriev I.V."/>
            <person name="Nagy L.G."/>
            <person name="Martin F."/>
            <person name="Kauserud H."/>
        </authorList>
    </citation>
    <scope>NUCLEOTIDE SEQUENCE</scope>
    <source>
        <strain evidence="10">CBHHK182m</strain>
    </source>
</reference>
<evidence type="ECO:0000259" key="9">
    <source>
        <dbReference type="Pfam" id="PF13813"/>
    </source>
</evidence>
<dbReference type="PANTHER" id="PTHR31595">
    <property type="entry name" value="LONG-CHAIN-ALCOHOL O-FATTY-ACYLTRANSFERASE 3-RELATED"/>
    <property type="match status" value="1"/>
</dbReference>
<keyword evidence="4 10" id="KW-0808">Transferase</keyword>
<dbReference type="InterPro" id="IPR044851">
    <property type="entry name" value="Wax_synthase"/>
</dbReference>
<feature type="transmembrane region" description="Helical" evidence="8">
    <location>
        <begin position="32"/>
        <end position="53"/>
    </location>
</feature>
<accession>A0AAD7JWX2</accession>
<dbReference type="AlphaFoldDB" id="A0AAD7JWX2"/>
<evidence type="ECO:0000256" key="1">
    <source>
        <dbReference type="ARBA" id="ARBA00004141"/>
    </source>
</evidence>
<evidence type="ECO:0000256" key="8">
    <source>
        <dbReference type="SAM" id="Phobius"/>
    </source>
</evidence>
<proteinExistence type="inferred from homology"/>
<dbReference type="GO" id="GO:0006629">
    <property type="term" value="P:lipid metabolic process"/>
    <property type="evidence" value="ECO:0007669"/>
    <property type="project" value="InterPro"/>
</dbReference>
<feature type="domain" description="Wax synthase" evidence="9">
    <location>
        <begin position="220"/>
        <end position="306"/>
    </location>
</feature>
<feature type="transmembrane region" description="Helical" evidence="8">
    <location>
        <begin position="298"/>
        <end position="320"/>
    </location>
</feature>
<feature type="transmembrane region" description="Helical" evidence="8">
    <location>
        <begin position="332"/>
        <end position="351"/>
    </location>
</feature>